<name>A0A9Q2FND5_GLUJA</name>
<sequence>MYGIEPGGSDTIQQALNEELSVPENEEVANYSVKCQWDVWKWPFNRKAHMLISVVEGMPIHVPTFARDARQYAEAHKIFERDCKGYFKGNLFPQMNPNMGVWSDAARIRTGFGSREEFYEFFRHYFTNLHDIVLKHRPRLFIGVGIGQAQEFAKVVCGEPVDFKTQTFAVNGHNKRILMKSGDIPLAVVPHLTGGSNGLNSTEAIITAGKIIRSALLKG</sequence>
<comment type="caution">
    <text evidence="1">The sequence shown here is derived from an EMBL/GenBank/DDBJ whole genome shotgun (WGS) entry which is preliminary data.</text>
</comment>
<proteinExistence type="predicted"/>
<accession>A0A9Q2FND5</accession>
<evidence type="ECO:0000313" key="2">
    <source>
        <dbReference type="Proteomes" id="UP000661006"/>
    </source>
</evidence>
<organism evidence="1 2">
    <name type="scientific">Gluconobacter japonicus</name>
    <dbReference type="NCBI Taxonomy" id="376620"/>
    <lineage>
        <taxon>Bacteria</taxon>
        <taxon>Pseudomonadati</taxon>
        <taxon>Pseudomonadota</taxon>
        <taxon>Alphaproteobacteria</taxon>
        <taxon>Acetobacterales</taxon>
        <taxon>Acetobacteraceae</taxon>
        <taxon>Gluconobacter</taxon>
    </lineage>
</organism>
<protein>
    <submittedName>
        <fullName evidence="1">Uncharacterized protein</fullName>
    </submittedName>
</protein>
<dbReference type="EMBL" id="JABCQN010000002">
    <property type="protein sequence ID" value="MBF0870478.1"/>
    <property type="molecule type" value="Genomic_DNA"/>
</dbReference>
<evidence type="ECO:0000313" key="1">
    <source>
        <dbReference type="EMBL" id="MBF0870478.1"/>
    </source>
</evidence>
<dbReference type="Proteomes" id="UP000661006">
    <property type="component" value="Unassembled WGS sequence"/>
</dbReference>
<gene>
    <name evidence="1" type="ORF">HKD32_06340</name>
</gene>
<reference evidence="1" key="1">
    <citation type="submission" date="2020-04" db="EMBL/GenBank/DDBJ databases">
        <authorList>
            <person name="Sombolestani A."/>
        </authorList>
    </citation>
    <scope>NUCLEOTIDE SEQUENCE</scope>
    <source>
        <strain evidence="1">R71697</strain>
    </source>
</reference>
<dbReference type="AlphaFoldDB" id="A0A9Q2FND5"/>
<reference evidence="1" key="2">
    <citation type="submission" date="2020-11" db="EMBL/GenBank/DDBJ databases">
        <title>Description of novel Gluconobacter species.</title>
        <authorList>
            <person name="Cleenwerck I."/>
            <person name="Cnockaert M."/>
            <person name="Borremans W."/>
            <person name="Wieme A.D."/>
            <person name="De Vuyst L."/>
            <person name="Vandamme P."/>
        </authorList>
    </citation>
    <scope>NUCLEOTIDE SEQUENCE</scope>
    <source>
        <strain evidence="1">R71697</strain>
    </source>
</reference>